<name>A0A160PU45_9CORY</name>
<dbReference type="KEGG" id="csur:N24_1808"/>
<organism evidence="1 2">
    <name type="scientific">Corynebacterium suranareeae</name>
    <dbReference type="NCBI Taxonomy" id="2506452"/>
    <lineage>
        <taxon>Bacteria</taxon>
        <taxon>Bacillati</taxon>
        <taxon>Actinomycetota</taxon>
        <taxon>Actinomycetes</taxon>
        <taxon>Mycobacteriales</taxon>
        <taxon>Corynebacteriaceae</taxon>
        <taxon>Corynebacterium</taxon>
    </lineage>
</organism>
<dbReference type="RefSeq" id="WP_096456302.1">
    <property type="nucleotide sequence ID" value="NZ_AP017369.1"/>
</dbReference>
<keyword evidence="2" id="KW-1185">Reference proteome</keyword>
<protein>
    <submittedName>
        <fullName evidence="1">Uncharacterized protein</fullName>
    </submittedName>
</protein>
<gene>
    <name evidence="1" type="ORF">N24_1808</name>
</gene>
<accession>A0A160PU45</accession>
<evidence type="ECO:0000313" key="2">
    <source>
        <dbReference type="Proteomes" id="UP000218244"/>
    </source>
</evidence>
<dbReference type="Proteomes" id="UP000218244">
    <property type="component" value="Chromosome"/>
</dbReference>
<dbReference type="EMBL" id="AP017369">
    <property type="protein sequence ID" value="BAU96070.1"/>
    <property type="molecule type" value="Genomic_DNA"/>
</dbReference>
<proteinExistence type="predicted"/>
<reference evidence="1 2" key="1">
    <citation type="submission" date="2016-02" db="EMBL/GenBank/DDBJ databases">
        <title>Corynebacterium glutamicum N24 whole genome sequencing project.</title>
        <authorList>
            <person name="Matsutani M."/>
            <person name="Nangtapong N."/>
            <person name="Yakushi T."/>
            <person name="Matsushita K."/>
        </authorList>
    </citation>
    <scope>NUCLEOTIDE SEQUENCE [LARGE SCALE GENOMIC DNA]</scope>
    <source>
        <strain evidence="1 2">N24</strain>
    </source>
</reference>
<evidence type="ECO:0000313" key="1">
    <source>
        <dbReference type="EMBL" id="BAU96070.1"/>
    </source>
</evidence>
<dbReference type="AlphaFoldDB" id="A0A160PU45"/>
<sequence length="221" mass="24716">MTNARTIPEDQRLPEGMWLGCEFRTDEIMVMSPHKSTMSGWDTFSNSDDAELPSYGTIEPGDVEEIPYEGTRSLPAHLRLADHPDYGRVIVSRCTSDENSDFFEIFRPSTRYPSGAGQSFVHINTLHFSDNTLADMDRNARQGCVGMWANVVTDPNDPINSTVQAVILNPGQDPDYPDEYRVSNAAIGFENTSPELVTPLFNMPRAYDRNGNPPGHPNFKE</sequence>